<protein>
    <submittedName>
        <fullName evidence="3">Uncharacterized protein</fullName>
    </submittedName>
</protein>
<keyword evidence="2" id="KW-1133">Transmembrane helix</keyword>
<dbReference type="AlphaFoldDB" id="A0A497XRT1"/>
<keyword evidence="2" id="KW-0812">Transmembrane</keyword>
<evidence type="ECO:0000256" key="2">
    <source>
        <dbReference type="SAM" id="Phobius"/>
    </source>
</evidence>
<feature type="coiled-coil region" evidence="1">
    <location>
        <begin position="144"/>
        <end position="178"/>
    </location>
</feature>
<comment type="caution">
    <text evidence="3">The sequence shown here is derived from an EMBL/GenBank/DDBJ whole genome shotgun (WGS) entry which is preliminary data.</text>
</comment>
<keyword evidence="1" id="KW-0175">Coiled coil</keyword>
<reference evidence="3 4" key="1">
    <citation type="submission" date="2018-10" db="EMBL/GenBank/DDBJ databases">
        <title>Genomic Encyclopedia of Archaeal and Bacterial Type Strains, Phase II (KMG-II): from individual species to whole genera.</title>
        <authorList>
            <person name="Goeker M."/>
        </authorList>
    </citation>
    <scope>NUCLEOTIDE SEQUENCE [LARGE SCALE GENOMIC DNA]</scope>
    <source>
        <strain evidence="3 4">DSM 16510</strain>
    </source>
</reference>
<dbReference type="OrthoDB" id="12260at2"/>
<feature type="transmembrane region" description="Helical" evidence="2">
    <location>
        <begin position="96"/>
        <end position="114"/>
    </location>
</feature>
<feature type="transmembrane region" description="Helical" evidence="2">
    <location>
        <begin position="7"/>
        <end position="27"/>
    </location>
</feature>
<evidence type="ECO:0000313" key="4">
    <source>
        <dbReference type="Proteomes" id="UP000267841"/>
    </source>
</evidence>
<name>A0A497XRT1_9AQUI</name>
<proteinExistence type="predicted"/>
<keyword evidence="2" id="KW-0472">Membrane</keyword>
<evidence type="ECO:0000256" key="1">
    <source>
        <dbReference type="SAM" id="Coils"/>
    </source>
</evidence>
<organism evidence="3 4">
    <name type="scientific">Hydrogenivirga caldilitoris</name>
    <dbReference type="NCBI Taxonomy" id="246264"/>
    <lineage>
        <taxon>Bacteria</taxon>
        <taxon>Pseudomonadati</taxon>
        <taxon>Aquificota</taxon>
        <taxon>Aquificia</taxon>
        <taxon>Aquificales</taxon>
        <taxon>Aquificaceae</taxon>
        <taxon>Hydrogenivirga</taxon>
    </lineage>
</organism>
<feature type="transmembrane region" description="Helical" evidence="2">
    <location>
        <begin position="33"/>
        <end position="51"/>
    </location>
</feature>
<evidence type="ECO:0000313" key="3">
    <source>
        <dbReference type="EMBL" id="RLJ69842.1"/>
    </source>
</evidence>
<dbReference type="Proteomes" id="UP000267841">
    <property type="component" value="Unassembled WGS sequence"/>
</dbReference>
<accession>A0A497XRT1</accession>
<sequence length="288" mass="33088">MRRMVKEVFLGVRFLVSLYFVLISLSMDTPQKSTLVVLTALYFSFSLLSYIKYEKTRFINKLVDVIFIPPMVFLTGEPKAIYSLLPLIVLHTNRSLLATSLLFFSGVVLTAYMLPKEPLWLFSSLILLISSVVSALIPDFLNVIKKERDSVKNLRSSYRKLLQEFARWEKDKKELEALKFLIEYSTKSKSVEDFLRSVKEKFKVKQIHLIPKKEVESYTPLMDREKGLLSVPVKLEEGNAVVIFEMESPFQLNDDTVVSLLERAGRMVSLYIAGFEDNSSFGRAINIS</sequence>
<keyword evidence="4" id="KW-1185">Reference proteome</keyword>
<gene>
    <name evidence="3" type="ORF">BCF55_0099</name>
</gene>
<feature type="transmembrane region" description="Helical" evidence="2">
    <location>
        <begin position="120"/>
        <end position="144"/>
    </location>
</feature>
<dbReference type="EMBL" id="RCCJ01000001">
    <property type="protein sequence ID" value="RLJ69842.1"/>
    <property type="molecule type" value="Genomic_DNA"/>
</dbReference>
<dbReference type="RefSeq" id="WP_147424992.1">
    <property type="nucleotide sequence ID" value="NZ_RCCJ01000001.1"/>
</dbReference>